<evidence type="ECO:0000256" key="13">
    <source>
        <dbReference type="ARBA" id="ARBA00023170"/>
    </source>
</evidence>
<name>A0A8C8ZCF2_PROSS</name>
<keyword evidence="12" id="KW-1015">Disulfide bond</keyword>
<accession>A0A8C8ZCF2</accession>
<dbReference type="SMART" id="SM00208">
    <property type="entry name" value="TNFR"/>
    <property type="match status" value="1"/>
</dbReference>
<evidence type="ECO:0000256" key="12">
    <source>
        <dbReference type="ARBA" id="ARBA00023157"/>
    </source>
</evidence>
<dbReference type="Ensembl" id="ENSPSMT00000015228.1">
    <property type="protein sequence ID" value="ENSPSMP00000013080.1"/>
    <property type="gene ID" value="ENSPSMG00000009387.1"/>
</dbReference>
<keyword evidence="21" id="KW-1185">Reference proteome</keyword>
<keyword evidence="11" id="KW-0472">Membrane</keyword>
<evidence type="ECO:0000256" key="14">
    <source>
        <dbReference type="ARBA" id="ARBA00023180"/>
    </source>
</evidence>
<evidence type="ECO:0000256" key="4">
    <source>
        <dbReference type="ARBA" id="ARBA00022475"/>
    </source>
</evidence>
<keyword evidence="9 18" id="KW-0732">Signal</keyword>
<dbReference type="GO" id="GO:0006915">
    <property type="term" value="P:apoptotic process"/>
    <property type="evidence" value="ECO:0007669"/>
    <property type="project" value="UniProtKB-KW"/>
</dbReference>
<evidence type="ECO:0000256" key="11">
    <source>
        <dbReference type="ARBA" id="ARBA00023136"/>
    </source>
</evidence>
<evidence type="ECO:0000256" key="5">
    <source>
        <dbReference type="ARBA" id="ARBA00022490"/>
    </source>
</evidence>
<keyword evidence="8" id="KW-0053">Apoptosis</keyword>
<evidence type="ECO:0000256" key="17">
    <source>
        <dbReference type="ARBA" id="ARBA00083106"/>
    </source>
</evidence>
<evidence type="ECO:0000256" key="6">
    <source>
        <dbReference type="ARBA" id="ARBA00022553"/>
    </source>
</evidence>
<keyword evidence="5" id="KW-0963">Cytoplasm</keyword>
<evidence type="ECO:0000256" key="3">
    <source>
        <dbReference type="ARBA" id="ARBA00008688"/>
    </source>
</evidence>
<comment type="function">
    <text evidence="15">May play a role in apoptosis. Induces activation of MAPK14/p38 and MAPK8/JNK MAPK cascades, when overexpressed. Involved in dental enamel formation.</text>
</comment>
<dbReference type="GO" id="GO:0005886">
    <property type="term" value="C:plasma membrane"/>
    <property type="evidence" value="ECO:0007669"/>
    <property type="project" value="UniProtKB-SubCell"/>
</dbReference>
<dbReference type="AlphaFoldDB" id="A0A8C8ZCF2"/>
<proteinExistence type="inferred from homology"/>
<dbReference type="GeneTree" id="ENSGT00940000160350"/>
<dbReference type="PANTHER" id="PTHR47397:SF1">
    <property type="entry name" value="TUMOR NECROSIS FACTOR RECEPTOR SUPERFAMILY MEMBER 19L"/>
    <property type="match status" value="1"/>
</dbReference>
<dbReference type="GO" id="GO:0048471">
    <property type="term" value="C:perinuclear region of cytoplasm"/>
    <property type="evidence" value="ECO:0007669"/>
    <property type="project" value="UniProtKB-SubCell"/>
</dbReference>
<dbReference type="Gene3D" id="2.10.50.10">
    <property type="entry name" value="Tumor Necrosis Factor Receptor, subunit A, domain 2"/>
    <property type="match status" value="1"/>
</dbReference>
<dbReference type="PANTHER" id="PTHR47397">
    <property type="entry name" value="TUMOR NECROSIS FACTOR RECEPTOR SUPERFAMILY MEMBER 19L"/>
    <property type="match status" value="1"/>
</dbReference>
<evidence type="ECO:0000256" key="2">
    <source>
        <dbReference type="ARBA" id="ARBA00004556"/>
    </source>
</evidence>
<evidence type="ECO:0000256" key="8">
    <source>
        <dbReference type="ARBA" id="ARBA00022703"/>
    </source>
</evidence>
<dbReference type="GO" id="GO:0097186">
    <property type="term" value="P:amelogenesis"/>
    <property type="evidence" value="ECO:0007669"/>
    <property type="project" value="UniProtKB-ARBA"/>
</dbReference>
<evidence type="ECO:0000313" key="21">
    <source>
        <dbReference type="Proteomes" id="UP000694414"/>
    </source>
</evidence>
<keyword evidence="13" id="KW-0675">Receptor</keyword>
<evidence type="ECO:0000256" key="16">
    <source>
        <dbReference type="ARBA" id="ARBA00070547"/>
    </source>
</evidence>
<dbReference type="SUPFAM" id="SSF57586">
    <property type="entry name" value="TNF receptor-like"/>
    <property type="match status" value="1"/>
</dbReference>
<evidence type="ECO:0000256" key="10">
    <source>
        <dbReference type="ARBA" id="ARBA00022989"/>
    </source>
</evidence>
<organism evidence="20 21">
    <name type="scientific">Prolemur simus</name>
    <name type="common">Greater bamboo lemur</name>
    <name type="synonym">Hapalemur simus</name>
    <dbReference type="NCBI Taxonomy" id="1328070"/>
    <lineage>
        <taxon>Eukaryota</taxon>
        <taxon>Metazoa</taxon>
        <taxon>Chordata</taxon>
        <taxon>Craniata</taxon>
        <taxon>Vertebrata</taxon>
        <taxon>Euteleostomi</taxon>
        <taxon>Mammalia</taxon>
        <taxon>Eutheria</taxon>
        <taxon>Euarchontoglires</taxon>
        <taxon>Primates</taxon>
        <taxon>Strepsirrhini</taxon>
        <taxon>Lemuriformes</taxon>
        <taxon>Lemuridae</taxon>
        <taxon>Prolemur</taxon>
    </lineage>
</organism>
<reference evidence="20" key="2">
    <citation type="submission" date="2025-09" db="UniProtKB">
        <authorList>
            <consortium name="Ensembl"/>
        </authorList>
    </citation>
    <scope>IDENTIFICATION</scope>
</reference>
<dbReference type="PRINTS" id="PR01970">
    <property type="entry name" value="TNFACTORR19L"/>
</dbReference>
<keyword evidence="7" id="KW-0812">Transmembrane</keyword>
<evidence type="ECO:0000256" key="9">
    <source>
        <dbReference type="ARBA" id="ARBA00022729"/>
    </source>
</evidence>
<evidence type="ECO:0000259" key="19">
    <source>
        <dbReference type="SMART" id="SM00208"/>
    </source>
</evidence>
<evidence type="ECO:0000256" key="15">
    <source>
        <dbReference type="ARBA" id="ARBA00057580"/>
    </source>
</evidence>
<feature type="chain" id="PRO_5034727921" description="Tumor necrosis factor receptor superfamily member 19L" evidence="18">
    <location>
        <begin position="23"/>
        <end position="107"/>
    </location>
</feature>
<dbReference type="FunFam" id="2.10.50.10:FF:000039">
    <property type="entry name" value="Tumor necrosis factor receptor superfamily member 19L"/>
    <property type="match status" value="1"/>
</dbReference>
<comment type="similarity">
    <text evidence="3">Belongs to the RELT family.</text>
</comment>
<comment type="subcellular location">
    <subcellularLocation>
        <location evidence="1">Cell membrane</location>
        <topology evidence="1">Single-pass type I membrane protein</topology>
    </subcellularLocation>
    <subcellularLocation>
        <location evidence="2">Cytoplasm</location>
        <location evidence="2">Perinuclear region</location>
    </subcellularLocation>
</comment>
<evidence type="ECO:0000256" key="18">
    <source>
        <dbReference type="SAM" id="SignalP"/>
    </source>
</evidence>
<keyword evidence="14" id="KW-0325">Glycoprotein</keyword>
<evidence type="ECO:0000313" key="20">
    <source>
        <dbReference type="Ensembl" id="ENSPSMP00000013080.1"/>
    </source>
</evidence>
<keyword evidence="10" id="KW-1133">Transmembrane helix</keyword>
<dbReference type="InterPro" id="IPR001368">
    <property type="entry name" value="TNFR/NGFR_Cys_rich_reg"/>
</dbReference>
<protein>
    <recommendedName>
        <fullName evidence="16">Tumor necrosis factor receptor superfamily member 19L</fullName>
    </recommendedName>
    <alternativeName>
        <fullName evidence="17">Receptor expressed in lymphoid tissues</fullName>
    </alternativeName>
</protein>
<feature type="domain" description="TNFR-Cys" evidence="19">
    <location>
        <begin position="51"/>
        <end position="90"/>
    </location>
</feature>
<dbReference type="InterPro" id="IPR022333">
    <property type="entry name" value="TNFR_19-like"/>
</dbReference>
<gene>
    <name evidence="20" type="primary">RELT</name>
</gene>
<dbReference type="Proteomes" id="UP000694414">
    <property type="component" value="Unplaced"/>
</dbReference>
<reference evidence="20" key="1">
    <citation type="submission" date="2025-08" db="UniProtKB">
        <authorList>
            <consortium name="Ensembl"/>
        </authorList>
    </citation>
    <scope>IDENTIFICATION</scope>
</reference>
<sequence>MKPSPLCWPLSCLLVLLPWSLATPTSTTPWQCPPGEEPNLDQRQDTLCRSCPPGTFSASWGSSPCQPHARCSLRRRLEAQLGTATQDTLCGGCQPGNQPCLPGRGCQ</sequence>
<keyword evidence="4" id="KW-1003">Cell membrane</keyword>
<feature type="signal peptide" evidence="18">
    <location>
        <begin position="1"/>
        <end position="22"/>
    </location>
</feature>
<evidence type="ECO:0000256" key="1">
    <source>
        <dbReference type="ARBA" id="ARBA00004251"/>
    </source>
</evidence>
<dbReference type="Pfam" id="PF00020">
    <property type="entry name" value="TNFR_c6"/>
    <property type="match status" value="1"/>
</dbReference>
<evidence type="ECO:0000256" key="7">
    <source>
        <dbReference type="ARBA" id="ARBA00022692"/>
    </source>
</evidence>
<keyword evidence="6" id="KW-0597">Phosphoprotein</keyword>